<accession>A0A437N447</accession>
<dbReference type="EC" id="3.4.22.-" evidence="9"/>
<protein>
    <submittedName>
        <fullName evidence="9">Exosortase</fullName>
        <ecNumber evidence="9">3.4.22.-</ecNumber>
    </submittedName>
</protein>
<dbReference type="NCBIfam" id="NF035943">
    <property type="entry name" value="exosort_XrtV"/>
    <property type="match status" value="1"/>
</dbReference>
<gene>
    <name evidence="9" type="primary">xrt</name>
    <name evidence="9" type="ORF">EOE18_11040</name>
</gene>
<dbReference type="GO" id="GO:0005886">
    <property type="term" value="C:plasma membrane"/>
    <property type="evidence" value="ECO:0007669"/>
    <property type="project" value="UniProtKB-SubCell"/>
</dbReference>
<keyword evidence="3" id="KW-0645">Protease</keyword>
<feature type="transmembrane region" description="Helical" evidence="8">
    <location>
        <begin position="77"/>
        <end position="97"/>
    </location>
</feature>
<keyword evidence="6 8" id="KW-1133">Transmembrane helix</keyword>
<feature type="transmembrane region" description="Helical" evidence="8">
    <location>
        <begin position="130"/>
        <end position="149"/>
    </location>
</feature>
<comment type="subcellular location">
    <subcellularLocation>
        <location evidence="1">Cell membrane</location>
        <topology evidence="1">Multi-pass membrane protein</topology>
    </subcellularLocation>
</comment>
<evidence type="ECO:0000256" key="3">
    <source>
        <dbReference type="ARBA" id="ARBA00022670"/>
    </source>
</evidence>
<reference evidence="9 10" key="1">
    <citation type="submission" date="2019-01" db="EMBL/GenBank/DDBJ databases">
        <authorList>
            <person name="Chen W.-M."/>
        </authorList>
    </citation>
    <scope>NUCLEOTIDE SEQUENCE [LARGE SCALE GENOMIC DNA]</scope>
    <source>
        <strain evidence="9 10">FSY-9</strain>
    </source>
</reference>
<dbReference type="NCBIfam" id="TIGR04178">
    <property type="entry name" value="exo_archaeo"/>
    <property type="match status" value="1"/>
</dbReference>
<evidence type="ECO:0000256" key="5">
    <source>
        <dbReference type="ARBA" id="ARBA00022801"/>
    </source>
</evidence>
<name>A0A437N447_9SPHN</name>
<evidence type="ECO:0000256" key="8">
    <source>
        <dbReference type="SAM" id="Phobius"/>
    </source>
</evidence>
<dbReference type="Pfam" id="PF09721">
    <property type="entry name" value="Exosortase_EpsH"/>
    <property type="match status" value="1"/>
</dbReference>
<evidence type="ECO:0000313" key="10">
    <source>
        <dbReference type="Proteomes" id="UP000282837"/>
    </source>
</evidence>
<dbReference type="AlphaFoldDB" id="A0A437N447"/>
<feature type="transmembrane region" description="Helical" evidence="8">
    <location>
        <begin position="23"/>
        <end position="42"/>
    </location>
</feature>
<evidence type="ECO:0000256" key="6">
    <source>
        <dbReference type="ARBA" id="ARBA00022989"/>
    </source>
</evidence>
<evidence type="ECO:0000256" key="4">
    <source>
        <dbReference type="ARBA" id="ARBA00022692"/>
    </source>
</evidence>
<organism evidence="9 10">
    <name type="scientific">Novosphingobium umbonatum</name>
    <dbReference type="NCBI Taxonomy" id="1908524"/>
    <lineage>
        <taxon>Bacteria</taxon>
        <taxon>Pseudomonadati</taxon>
        <taxon>Pseudomonadota</taxon>
        <taxon>Alphaproteobacteria</taxon>
        <taxon>Sphingomonadales</taxon>
        <taxon>Sphingomonadaceae</taxon>
        <taxon>Novosphingobium</taxon>
    </lineage>
</organism>
<dbReference type="Proteomes" id="UP000282837">
    <property type="component" value="Unassembled WGS sequence"/>
</dbReference>
<dbReference type="GO" id="GO:0006508">
    <property type="term" value="P:proteolysis"/>
    <property type="evidence" value="ECO:0007669"/>
    <property type="project" value="UniProtKB-KW"/>
</dbReference>
<keyword evidence="4 8" id="KW-0812">Transmembrane</keyword>
<sequence length="301" mass="32753">MQEASGDGQTLRISAMLQEAGKIWPLLLAVVLVLVPACLTLADQVWNTELGAHGPIVLATGLWLLSTRLKDLTARRAPAKTWVIVLGLLLVLPVYTFGRAYDFISLEMLGVYGVALLAAYRLYGWPAMRANLFPFGFLAFLIPPPGWVIDWLTVPLREFVSYVATHGLHHLGYPVANQGVSIMVAQYQLLVEDACAGMNSIVGLSAITLFYIYILHSASWRYGALLAALIIPLAVVVNIARVVTLILLTYYAGDEVAQGFLHTTTGIALFAVALLGMMGLDAGLRFVYGRFIKRKDAHGPA</sequence>
<keyword evidence="7 8" id="KW-0472">Membrane</keyword>
<dbReference type="InterPro" id="IPR013426">
    <property type="entry name" value="EpsH-like"/>
</dbReference>
<feature type="transmembrane region" description="Helical" evidence="8">
    <location>
        <begin position="196"/>
        <end position="215"/>
    </location>
</feature>
<evidence type="ECO:0000313" key="9">
    <source>
        <dbReference type="EMBL" id="RVU04683.1"/>
    </source>
</evidence>
<dbReference type="RefSeq" id="WP_127709416.1">
    <property type="nucleotide sequence ID" value="NZ_SACO01000007.1"/>
</dbReference>
<feature type="transmembrane region" description="Helical" evidence="8">
    <location>
        <begin position="222"/>
        <end position="247"/>
    </location>
</feature>
<keyword evidence="2" id="KW-1003">Cell membrane</keyword>
<dbReference type="OrthoDB" id="9797363at2"/>
<dbReference type="NCBIfam" id="TIGR02602">
    <property type="entry name" value="8TM_EpsH"/>
    <property type="match status" value="1"/>
</dbReference>
<feature type="transmembrane region" description="Helical" evidence="8">
    <location>
        <begin position="48"/>
        <end position="65"/>
    </location>
</feature>
<dbReference type="InterPro" id="IPR019127">
    <property type="entry name" value="Exosortase"/>
</dbReference>
<keyword evidence="5 9" id="KW-0378">Hydrolase</keyword>
<feature type="transmembrane region" description="Helical" evidence="8">
    <location>
        <begin position="103"/>
        <end position="123"/>
    </location>
</feature>
<evidence type="ECO:0000256" key="7">
    <source>
        <dbReference type="ARBA" id="ARBA00023136"/>
    </source>
</evidence>
<evidence type="ECO:0000256" key="1">
    <source>
        <dbReference type="ARBA" id="ARBA00004651"/>
    </source>
</evidence>
<keyword evidence="10" id="KW-1185">Reference proteome</keyword>
<dbReference type="InterPro" id="IPR026392">
    <property type="entry name" value="Exo/Archaeosortase_dom"/>
</dbReference>
<evidence type="ECO:0000256" key="2">
    <source>
        <dbReference type="ARBA" id="ARBA00022475"/>
    </source>
</evidence>
<proteinExistence type="predicted"/>
<feature type="transmembrane region" description="Helical" evidence="8">
    <location>
        <begin position="267"/>
        <end position="288"/>
    </location>
</feature>
<comment type="caution">
    <text evidence="9">The sequence shown here is derived from an EMBL/GenBank/DDBJ whole genome shotgun (WGS) entry which is preliminary data.</text>
</comment>
<dbReference type="GO" id="GO:0008233">
    <property type="term" value="F:peptidase activity"/>
    <property type="evidence" value="ECO:0007669"/>
    <property type="project" value="UniProtKB-KW"/>
</dbReference>
<dbReference type="EMBL" id="SACO01000007">
    <property type="protein sequence ID" value="RVU04683.1"/>
    <property type="molecule type" value="Genomic_DNA"/>
</dbReference>